<dbReference type="EMBL" id="CM044703">
    <property type="protein sequence ID" value="KAI5670747.1"/>
    <property type="molecule type" value="Genomic_DNA"/>
</dbReference>
<protein>
    <submittedName>
        <fullName evidence="1">Uncharacterized protein</fullName>
    </submittedName>
</protein>
<organism evidence="1 2">
    <name type="scientific">Catharanthus roseus</name>
    <name type="common">Madagascar periwinkle</name>
    <name type="synonym">Vinca rosea</name>
    <dbReference type="NCBI Taxonomy" id="4058"/>
    <lineage>
        <taxon>Eukaryota</taxon>
        <taxon>Viridiplantae</taxon>
        <taxon>Streptophyta</taxon>
        <taxon>Embryophyta</taxon>
        <taxon>Tracheophyta</taxon>
        <taxon>Spermatophyta</taxon>
        <taxon>Magnoliopsida</taxon>
        <taxon>eudicotyledons</taxon>
        <taxon>Gunneridae</taxon>
        <taxon>Pentapetalae</taxon>
        <taxon>asterids</taxon>
        <taxon>lamiids</taxon>
        <taxon>Gentianales</taxon>
        <taxon>Apocynaceae</taxon>
        <taxon>Rauvolfioideae</taxon>
        <taxon>Vinceae</taxon>
        <taxon>Catharanthinae</taxon>
        <taxon>Catharanthus</taxon>
    </lineage>
</organism>
<comment type="caution">
    <text evidence="1">The sequence shown here is derived from an EMBL/GenBank/DDBJ whole genome shotgun (WGS) entry which is preliminary data.</text>
</comment>
<dbReference type="Proteomes" id="UP001060085">
    <property type="component" value="Linkage Group LG03"/>
</dbReference>
<proteinExistence type="predicted"/>
<keyword evidence="2" id="KW-1185">Reference proteome</keyword>
<reference evidence="2" key="1">
    <citation type="journal article" date="2023" name="Nat. Plants">
        <title>Single-cell RNA sequencing provides a high-resolution roadmap for understanding the multicellular compartmentation of specialized metabolism.</title>
        <authorList>
            <person name="Sun S."/>
            <person name="Shen X."/>
            <person name="Li Y."/>
            <person name="Li Y."/>
            <person name="Wang S."/>
            <person name="Li R."/>
            <person name="Zhang H."/>
            <person name="Shen G."/>
            <person name="Guo B."/>
            <person name="Wei J."/>
            <person name="Xu J."/>
            <person name="St-Pierre B."/>
            <person name="Chen S."/>
            <person name="Sun C."/>
        </authorList>
    </citation>
    <scope>NUCLEOTIDE SEQUENCE [LARGE SCALE GENOMIC DNA]</scope>
</reference>
<evidence type="ECO:0000313" key="2">
    <source>
        <dbReference type="Proteomes" id="UP001060085"/>
    </source>
</evidence>
<accession>A0ACC0BDM9</accession>
<sequence length="130" mass="14057">MAKSFVGCLLWVRAGIGLVLGVIIIASPVVNGITCPDALGKLFFCQGYLLGWGDVPYICCQGVATLNEIAISIPDRRAICQCLKLAARVLRVLPDRVSQIPQQCKINVTFPIDPNNIDCNSLNTKSLNLN</sequence>
<gene>
    <name evidence="1" type="ORF">M9H77_11111</name>
</gene>
<name>A0ACC0BDM9_CATRO</name>
<evidence type="ECO:0000313" key="1">
    <source>
        <dbReference type="EMBL" id="KAI5670747.1"/>
    </source>
</evidence>